<feature type="compositionally biased region" description="Low complexity" evidence="5">
    <location>
        <begin position="991"/>
        <end position="1001"/>
    </location>
</feature>
<feature type="compositionally biased region" description="Acidic residues" evidence="5">
    <location>
        <begin position="195"/>
        <end position="215"/>
    </location>
</feature>
<feature type="domain" description="PCI" evidence="6">
    <location>
        <begin position="699"/>
        <end position="875"/>
    </location>
</feature>
<dbReference type="InterPro" id="IPR008905">
    <property type="entry name" value="EIF3C_N_dom"/>
</dbReference>
<proteinExistence type="inferred from homology"/>
<dbReference type="SMART" id="SM00088">
    <property type="entry name" value="PINT"/>
    <property type="match status" value="1"/>
</dbReference>
<dbReference type="InterPro" id="IPR027516">
    <property type="entry name" value="EIF3C"/>
</dbReference>
<feature type="compositionally biased region" description="Gly residues" evidence="5">
    <location>
        <begin position="1002"/>
        <end position="1014"/>
    </location>
</feature>
<dbReference type="GO" id="GO:0016282">
    <property type="term" value="C:eukaryotic 43S preinitiation complex"/>
    <property type="evidence" value="ECO:0007669"/>
    <property type="project" value="UniProtKB-UniRule"/>
</dbReference>
<evidence type="ECO:0000256" key="4">
    <source>
        <dbReference type="HAMAP-Rule" id="MF_03002"/>
    </source>
</evidence>
<feature type="compositionally biased region" description="Acidic residues" evidence="5">
    <location>
        <begin position="228"/>
        <end position="249"/>
    </location>
</feature>
<dbReference type="GO" id="GO:0003723">
    <property type="term" value="F:RNA binding"/>
    <property type="evidence" value="ECO:0007669"/>
    <property type="project" value="InterPro"/>
</dbReference>
<dbReference type="InterPro" id="IPR000717">
    <property type="entry name" value="PCI_dom"/>
</dbReference>
<accession>A0A7S2HV13</accession>
<dbReference type="Pfam" id="PF01399">
    <property type="entry name" value="PCI"/>
    <property type="match status" value="1"/>
</dbReference>
<comment type="function">
    <text evidence="4">Component of the eukaryotic translation initiation factor 3 (eIF-3) complex, which is involved in protein synthesis of a specialized repertoire of mRNAs and, together with other initiation factors, stimulates binding of mRNA and methionyl-tRNAi to the 40S ribosome. The eIF-3 complex specifically targets and initiates translation of a subset of mRNAs involved in cell proliferation.</text>
</comment>
<sequence>MSRFWAGQSSASGTEDSDSDSASSSDGEANKLKKENRWAVDSDSESEEENRKVVSAKDKAWIAMESDVKNIKNSMKNNDWAQIQETFDDLNRKVEKQQNLIKKEGGVPRFYIRLLAELEDLLLTTLKDKDAQKKMNKANGRALNRMKLNLRKHNLKFETEIKAYRENPEEEKEGGSGSSDNSDASDSDSSTGSDSDSDSSSDDDSDDDSESDDSDDGKKKAPKKSLDEMDSDDWASSSESEEEDSDEDVVDKALTGRDKWLKTNTVETKRVRKDKTKKPEQESKKADKSKTSNKRAEFSVSSDISEADLKHKIIELVSMRGRRNTDPKELIKNLNMLCQVTKKFGPRCEIPALCHLVSSFFDMQRNMDDFMDLPIWKTCHGHMMRISQILNENPELVLTSIGADDIADMILAQQGNLEEVKEEPKVDEDANKIQIIGNLVNFVNRLDEEYTKALQKINPHTVEYVVRLRMESQLVKLCTTVQQYYERIEDMKNAASVALLCIEHVYYMHDSIAAAVFKAQKFAEKWGAYSDLHPACMSSDAGSEDGKFDAASVHPASIGGKPTITDKLEDVGAFIQEQCHRVIYKHGDDRTRTRAMLCHIAHHAAHDRFYEARDLLLMSHLQEHIGHADVHTQILFNRAMVMLGLCAFRAGLIWDAHQCLSDICSSRVKELLAQGLQSMRYSEKNPEQENAERRRQTPYHMHINLDLLEGCHLTAAMLLEVPNMATEDVSERPRVISRHFRKHMDFYERQVFTGPPENVRDHVLAAAKALTTGEWKKCTELILDDMDIWNLIPGEKSGEAVKKMLLEKIKAEALRTYLFAYSAHYDSLSLPQLCNMFALEKRTAHGIISKMMINQELHASWDQPTDTVVLHKVEPTHLQALALQYADKASMLVESNERFLEASLGGGKENWNDRQQGNNNWHGNDNRRQWNNNNHQSGTNASGGRWGNNDNRGGHGDQRNNRNNNNHRSGGGGGGWNNNDRNQRSGGQGGRNNNNNNWNNRSGGGGGGHQQRRY</sequence>
<dbReference type="EMBL" id="HBGS01064674">
    <property type="protein sequence ID" value="CAD9500550.1"/>
    <property type="molecule type" value="Transcribed_RNA"/>
</dbReference>
<organism evidence="7">
    <name type="scientific">Octactis speculum</name>
    <dbReference type="NCBI Taxonomy" id="3111310"/>
    <lineage>
        <taxon>Eukaryota</taxon>
        <taxon>Sar</taxon>
        <taxon>Stramenopiles</taxon>
        <taxon>Ochrophyta</taxon>
        <taxon>Dictyochophyceae</taxon>
        <taxon>Dictyochales</taxon>
        <taxon>Dictyochaceae</taxon>
        <taxon>Octactis</taxon>
    </lineage>
</organism>
<keyword evidence="3 4" id="KW-0648">Protein biosynthesis</keyword>
<dbReference type="GO" id="GO:0005852">
    <property type="term" value="C:eukaryotic translation initiation factor 3 complex"/>
    <property type="evidence" value="ECO:0007669"/>
    <property type="project" value="UniProtKB-UniRule"/>
</dbReference>
<feature type="compositionally biased region" description="Basic and acidic residues" evidence="5">
    <location>
        <begin position="28"/>
        <end position="40"/>
    </location>
</feature>
<dbReference type="GO" id="GO:0003743">
    <property type="term" value="F:translation initiation factor activity"/>
    <property type="evidence" value="ECO:0007669"/>
    <property type="project" value="UniProtKB-UniRule"/>
</dbReference>
<feature type="compositionally biased region" description="Basic and acidic residues" evidence="5">
    <location>
        <begin position="216"/>
        <end position="227"/>
    </location>
</feature>
<dbReference type="SUPFAM" id="SSF46785">
    <property type="entry name" value="Winged helix' DNA-binding domain"/>
    <property type="match status" value="1"/>
</dbReference>
<feature type="region of interest" description="Disordered" evidence="5">
    <location>
        <begin position="904"/>
        <end position="1014"/>
    </location>
</feature>
<evidence type="ECO:0000256" key="1">
    <source>
        <dbReference type="ARBA" id="ARBA00022490"/>
    </source>
</evidence>
<evidence type="ECO:0000256" key="5">
    <source>
        <dbReference type="SAM" id="MobiDB-lite"/>
    </source>
</evidence>
<gene>
    <name evidence="7" type="ORF">DSPE1174_LOCUS33782</name>
</gene>
<dbReference type="InterPro" id="IPR036390">
    <property type="entry name" value="WH_DNA-bd_sf"/>
</dbReference>
<keyword evidence="1 4" id="KW-0963">Cytoplasm</keyword>
<dbReference type="Pfam" id="PF05470">
    <property type="entry name" value="eIF-3c_N"/>
    <property type="match status" value="1"/>
</dbReference>
<evidence type="ECO:0000256" key="3">
    <source>
        <dbReference type="ARBA" id="ARBA00022917"/>
    </source>
</evidence>
<comment type="subunit">
    <text evidence="4">Component of the eukaryotic translation initiation factor 3 (eIF-3) complex.</text>
</comment>
<feature type="compositionally biased region" description="Low complexity" evidence="5">
    <location>
        <begin position="9"/>
        <end position="27"/>
    </location>
</feature>
<reference evidence="7" key="1">
    <citation type="submission" date="2021-01" db="EMBL/GenBank/DDBJ databases">
        <authorList>
            <person name="Corre E."/>
            <person name="Pelletier E."/>
            <person name="Niang G."/>
            <person name="Scheremetjew M."/>
            <person name="Finn R."/>
            <person name="Kale V."/>
            <person name="Holt S."/>
            <person name="Cochrane G."/>
            <person name="Meng A."/>
            <person name="Brown T."/>
            <person name="Cohen L."/>
        </authorList>
    </citation>
    <scope>NUCLEOTIDE SEQUENCE</scope>
    <source>
        <strain evidence="7">CCMP1381</strain>
    </source>
</reference>
<comment type="subcellular location">
    <subcellularLocation>
        <location evidence="4">Cytoplasm</location>
    </subcellularLocation>
</comment>
<feature type="compositionally biased region" description="Polar residues" evidence="5">
    <location>
        <begin position="913"/>
        <end position="923"/>
    </location>
</feature>
<dbReference type="PANTHER" id="PTHR13937:SF0">
    <property type="entry name" value="EUKARYOTIC TRANSLATION INITIATION FACTOR 3 SUBUNIT C-RELATED"/>
    <property type="match status" value="1"/>
</dbReference>
<feature type="compositionally biased region" description="Low complexity" evidence="5">
    <location>
        <begin position="178"/>
        <end position="194"/>
    </location>
</feature>
<protein>
    <recommendedName>
        <fullName evidence="4">Eukaryotic translation initiation factor 3 subunit C</fullName>
        <shortName evidence="4">eIF3c</shortName>
    </recommendedName>
    <alternativeName>
        <fullName evidence="4">Eukaryotic translation initiation factor 3 subunit 8</fullName>
    </alternativeName>
</protein>
<dbReference type="GO" id="GO:0001732">
    <property type="term" value="P:formation of cytoplasmic translation initiation complex"/>
    <property type="evidence" value="ECO:0007669"/>
    <property type="project" value="UniProtKB-UniRule"/>
</dbReference>
<evidence type="ECO:0000256" key="2">
    <source>
        <dbReference type="ARBA" id="ARBA00022540"/>
    </source>
</evidence>
<dbReference type="InterPro" id="IPR058999">
    <property type="entry name" value="EIF3CL_C"/>
</dbReference>
<dbReference type="PROSITE" id="PS50250">
    <property type="entry name" value="PCI"/>
    <property type="match status" value="1"/>
</dbReference>
<dbReference type="Pfam" id="PF26569">
    <property type="entry name" value="EIF3CL_C"/>
    <property type="match status" value="1"/>
</dbReference>
<dbReference type="GO" id="GO:0033290">
    <property type="term" value="C:eukaryotic 48S preinitiation complex"/>
    <property type="evidence" value="ECO:0007669"/>
    <property type="project" value="UniProtKB-UniRule"/>
</dbReference>
<dbReference type="PANTHER" id="PTHR13937">
    <property type="entry name" value="EUKARYOTIC TRANSLATION INITATION FACTOR 3, SUBUNIT 8 EIF3S8 -RELATED"/>
    <property type="match status" value="1"/>
</dbReference>
<evidence type="ECO:0000259" key="6">
    <source>
        <dbReference type="PROSITE" id="PS50250"/>
    </source>
</evidence>
<feature type="region of interest" description="Disordered" evidence="5">
    <location>
        <begin position="1"/>
        <end position="56"/>
    </location>
</feature>
<feature type="region of interest" description="Disordered" evidence="5">
    <location>
        <begin position="265"/>
        <end position="301"/>
    </location>
</feature>
<comment type="similarity">
    <text evidence="4">Belongs to the eIF-3 subunit C family.</text>
</comment>
<dbReference type="HAMAP" id="MF_03002">
    <property type="entry name" value="eIF3c"/>
    <property type="match status" value="1"/>
</dbReference>
<feature type="compositionally biased region" description="Basic and acidic residues" evidence="5">
    <location>
        <begin position="277"/>
        <end position="297"/>
    </location>
</feature>
<evidence type="ECO:0000313" key="7">
    <source>
        <dbReference type="EMBL" id="CAD9500550.1"/>
    </source>
</evidence>
<name>A0A7S2HV13_9STRA</name>
<dbReference type="GO" id="GO:0031369">
    <property type="term" value="F:translation initiation factor binding"/>
    <property type="evidence" value="ECO:0007669"/>
    <property type="project" value="InterPro"/>
</dbReference>
<keyword evidence="2 4" id="KW-0396">Initiation factor</keyword>
<dbReference type="AlphaFoldDB" id="A0A7S2HV13"/>
<feature type="region of interest" description="Disordered" evidence="5">
    <location>
        <begin position="163"/>
        <end position="252"/>
    </location>
</feature>